<keyword evidence="3" id="KW-1185">Reference proteome</keyword>
<dbReference type="KEGG" id="cagg:HYG79_02025"/>
<gene>
    <name evidence="2" type="ORF">HYG79_02025</name>
</gene>
<feature type="signal peptide" evidence="1">
    <location>
        <begin position="1"/>
        <end position="24"/>
    </location>
</feature>
<feature type="chain" id="PRO_5028940012" evidence="1">
    <location>
        <begin position="25"/>
        <end position="289"/>
    </location>
</feature>
<dbReference type="Proteomes" id="UP000509302">
    <property type="component" value="Chromosome"/>
</dbReference>
<dbReference type="GO" id="GO:0016853">
    <property type="term" value="F:isomerase activity"/>
    <property type="evidence" value="ECO:0007669"/>
    <property type="project" value="UniProtKB-KW"/>
</dbReference>
<evidence type="ECO:0000313" key="2">
    <source>
        <dbReference type="EMBL" id="QLG44172.1"/>
    </source>
</evidence>
<name>A0A7H9AL26_9FLAO</name>
<evidence type="ECO:0000256" key="1">
    <source>
        <dbReference type="SAM" id="SignalP"/>
    </source>
</evidence>
<keyword evidence="1" id="KW-0732">Signal</keyword>
<dbReference type="RefSeq" id="WP_179240508.1">
    <property type="nucleotide sequence ID" value="NZ_CP058595.1"/>
</dbReference>
<dbReference type="PROSITE" id="PS51257">
    <property type="entry name" value="PROKAR_LIPOPROTEIN"/>
    <property type="match status" value="1"/>
</dbReference>
<accession>A0A7H9AL26</accession>
<protein>
    <submittedName>
        <fullName evidence="2">Peptidyl-prolyl cis-trans isomerase</fullName>
    </submittedName>
</protein>
<evidence type="ECO:0000313" key="3">
    <source>
        <dbReference type="Proteomes" id="UP000509302"/>
    </source>
</evidence>
<dbReference type="EMBL" id="CP058595">
    <property type="protein sequence ID" value="QLG44172.1"/>
    <property type="molecule type" value="Genomic_DNA"/>
</dbReference>
<keyword evidence="2" id="KW-0413">Isomerase</keyword>
<dbReference type="AlphaFoldDB" id="A0A7H9AL26"/>
<reference evidence="2 3" key="1">
    <citation type="journal article" date="2006" name="Int. J. Syst. Evol. Microbiol.">
        <title>Costertonia aggregata gen. nov., sp. nov., a mesophilic marine bacterium of the family Flavobacteriaceae, isolated from a mature biofilm.</title>
        <authorList>
            <person name="Kwon K.K."/>
            <person name="Lee Y.K."/>
            <person name="Lee H.K."/>
        </authorList>
    </citation>
    <scope>NUCLEOTIDE SEQUENCE [LARGE SCALE GENOMIC DNA]</scope>
    <source>
        <strain evidence="2 3">KCCM 42265</strain>
    </source>
</reference>
<proteinExistence type="predicted"/>
<organism evidence="2 3">
    <name type="scientific">Costertonia aggregata</name>
    <dbReference type="NCBI Taxonomy" id="343403"/>
    <lineage>
        <taxon>Bacteria</taxon>
        <taxon>Pseudomonadati</taxon>
        <taxon>Bacteroidota</taxon>
        <taxon>Flavobacteriia</taxon>
        <taxon>Flavobacteriales</taxon>
        <taxon>Flavobacteriaceae</taxon>
        <taxon>Costertonia</taxon>
    </lineage>
</organism>
<sequence>MSLIKKYYSSILFLTLFALVFSCADKDNREAIARVGDTFLYKEDIAPLLNSKISKSDSVSFVTNYINNWASRQLLLSKAKINLPEERLAEFDRLVNDYRTDLYTRAYKEALVQQSQDTTVSGSQLSDFYDVQKENFRLKEKLVKIRFVELPMQFLNKNEVISKIKSFKAKDIAYLDSISVQFRKLNFNDSIWISSARIIDEIPPLTFENEDKYLKKSQFFELQDSIGVYLAKVTDVLNVNDIAPLSYIKPTIKEVLLNRRRLKYTRKLETEIIDEAIKEKEFEIYEQNE</sequence>